<keyword evidence="3" id="KW-0808">Transferase</keyword>
<dbReference type="InterPro" id="IPR029044">
    <property type="entry name" value="Nucleotide-diphossugar_trans"/>
</dbReference>
<dbReference type="CDD" id="cd03801">
    <property type="entry name" value="GT4_PimA-like"/>
    <property type="match status" value="1"/>
</dbReference>
<dbReference type="RefSeq" id="WP_098453726.1">
    <property type="nucleotide sequence ID" value="NZ_PDJG01000001.1"/>
</dbReference>
<keyword evidence="4" id="KW-1185">Reference proteome</keyword>
<feature type="domain" description="Glycosyltransferase 2-like" evidence="2">
    <location>
        <begin position="392"/>
        <end position="500"/>
    </location>
</feature>
<dbReference type="OrthoDB" id="9771846at2"/>
<gene>
    <name evidence="3" type="ORF">ATL42_0162</name>
</gene>
<dbReference type="Pfam" id="PF00535">
    <property type="entry name" value="Glycos_transf_2"/>
    <property type="match status" value="1"/>
</dbReference>
<dbReference type="CDD" id="cd04186">
    <property type="entry name" value="GT_2_like_c"/>
    <property type="match status" value="1"/>
</dbReference>
<reference evidence="3 4" key="1">
    <citation type="submission" date="2017-10" db="EMBL/GenBank/DDBJ databases">
        <title>Sequencing the genomes of 1000 actinobacteria strains.</title>
        <authorList>
            <person name="Klenk H.-P."/>
        </authorList>
    </citation>
    <scope>NUCLEOTIDE SEQUENCE [LARGE SCALE GENOMIC DNA]</scope>
    <source>
        <strain evidence="3 4">DSM 18966</strain>
    </source>
</reference>
<protein>
    <recommendedName>
        <fullName evidence="1">D-inositol 3-phosphate glycosyltransferase</fullName>
    </recommendedName>
</protein>
<dbReference type="EMBL" id="PDJG01000001">
    <property type="protein sequence ID" value="PFG32338.1"/>
    <property type="molecule type" value="Genomic_DNA"/>
</dbReference>
<dbReference type="InterPro" id="IPR050194">
    <property type="entry name" value="Glycosyltransferase_grp1"/>
</dbReference>
<evidence type="ECO:0000313" key="3">
    <source>
        <dbReference type="EMBL" id="PFG32338.1"/>
    </source>
</evidence>
<dbReference type="AlphaFoldDB" id="A0A2A9E083"/>
<dbReference type="Proteomes" id="UP000225548">
    <property type="component" value="Unassembled WGS sequence"/>
</dbReference>
<dbReference type="Pfam" id="PF13692">
    <property type="entry name" value="Glyco_trans_1_4"/>
    <property type="match status" value="1"/>
</dbReference>
<comment type="caution">
    <text evidence="3">The sequence shown here is derived from an EMBL/GenBank/DDBJ whole genome shotgun (WGS) entry which is preliminary data.</text>
</comment>
<dbReference type="SUPFAM" id="SSF53756">
    <property type="entry name" value="UDP-Glycosyltransferase/glycogen phosphorylase"/>
    <property type="match status" value="1"/>
</dbReference>
<evidence type="ECO:0000313" key="4">
    <source>
        <dbReference type="Proteomes" id="UP000225548"/>
    </source>
</evidence>
<dbReference type="Gene3D" id="3.90.550.10">
    <property type="entry name" value="Spore Coat Polysaccharide Biosynthesis Protein SpsA, Chain A"/>
    <property type="match status" value="1"/>
</dbReference>
<name>A0A2A9E083_9MICO</name>
<evidence type="ECO:0000256" key="1">
    <source>
        <dbReference type="ARBA" id="ARBA00021292"/>
    </source>
</evidence>
<dbReference type="PANTHER" id="PTHR45947">
    <property type="entry name" value="SULFOQUINOVOSYL TRANSFERASE SQD2"/>
    <property type="match status" value="1"/>
</dbReference>
<proteinExistence type="predicted"/>
<dbReference type="GO" id="GO:0016758">
    <property type="term" value="F:hexosyltransferase activity"/>
    <property type="evidence" value="ECO:0007669"/>
    <property type="project" value="TreeGrafter"/>
</dbReference>
<dbReference type="Gene3D" id="3.40.50.2000">
    <property type="entry name" value="Glycogen Phosphorylase B"/>
    <property type="match status" value="2"/>
</dbReference>
<evidence type="ECO:0000259" key="2">
    <source>
        <dbReference type="Pfam" id="PF00535"/>
    </source>
</evidence>
<dbReference type="InterPro" id="IPR001173">
    <property type="entry name" value="Glyco_trans_2-like"/>
</dbReference>
<dbReference type="PANTHER" id="PTHR45947:SF3">
    <property type="entry name" value="SULFOQUINOVOSYL TRANSFERASE SQD2"/>
    <property type="match status" value="1"/>
</dbReference>
<organism evidence="3 4">
    <name type="scientific">Sanguibacter antarcticus</name>
    <dbReference type="NCBI Taxonomy" id="372484"/>
    <lineage>
        <taxon>Bacteria</taxon>
        <taxon>Bacillati</taxon>
        <taxon>Actinomycetota</taxon>
        <taxon>Actinomycetes</taxon>
        <taxon>Micrococcales</taxon>
        <taxon>Sanguibacteraceae</taxon>
        <taxon>Sanguibacter</taxon>
    </lineage>
</organism>
<dbReference type="SUPFAM" id="SSF53448">
    <property type="entry name" value="Nucleotide-diphospho-sugar transferases"/>
    <property type="match status" value="1"/>
</dbReference>
<accession>A0A2A9E083</accession>
<sequence>MRVLRISHSAVVDAWRERERHVRAAGHPVRSVSATVWDEGGSAVWLVPGAGEDVVGIRTFGSHPITFLYDPVALWRELGRPHTVLDIHEEPYSLAAAEILLLRALRPVRAPYLLYSAQNITKTHPLPFRWIERLTLRGASAVSVCNDEAGRVLRGKGLRAPAWTIGLGVDTATFHPAPAGTRAVRHPGGPIRVGFVGRLEVHKGVHVLVRAAARDVRLHVSIAGGGPLEATIRERVARPDLAGRVELVGHLSGERLAEHVRSLDVLAVPSLPQPGWVEQFGRVAVEAMASGVPVVASDSGALPDVLQDAGLLVPAGDVEALRDALVTVGTHPGLREELVVAGLARSADYTWENIGAQYLRVYREVATASTPVDAPHRPRPDELTPTTSDLEIVVVAYGSVELLDRALAPLSHTYRVIVVDNSSSPLVRALCERHGVRYLDPGLNSGFAAGANHGLQECLTPDVDVLLLNPDAVVEPQDVDLLREALHADPGLASVGPAQVDADGHAARVAWPFPTPLRTWLINLGLGSLTAQDDFVIGSVLLVRGAALADVGGLDERFFLYAEETDWARRARHAGWRHGVVPGARAVHLGGATSSDSRLRETHFHASQELYFRKHFGASGWAVNRLGVLAGTALRMVLLRGERRADATRRFVLYARGPARVQRTLLARP</sequence>